<dbReference type="InterPro" id="IPR027405">
    <property type="entry name" value="YidB-like"/>
</dbReference>
<dbReference type="RefSeq" id="WP_003109785.1">
    <property type="nucleotide sequence ID" value="NC_008463.1"/>
</dbReference>
<gene>
    <name evidence="1" type="ordered locus">PA14_14975</name>
</gene>
<dbReference type="HOGENOM" id="CLU_084747_0_0_6"/>
<dbReference type="InterPro" id="IPR045372">
    <property type="entry name" value="YidB"/>
</dbReference>
<proteinExistence type="predicted"/>
<dbReference type="SUPFAM" id="SSF140804">
    <property type="entry name" value="YidB-like"/>
    <property type="match status" value="1"/>
</dbReference>
<dbReference type="AlphaFoldDB" id="A0A0H2ZLX7"/>
<dbReference type="Pfam" id="PF20159">
    <property type="entry name" value="YidB"/>
    <property type="match status" value="1"/>
</dbReference>
<dbReference type="EMBL" id="CP000438">
    <property type="protein sequence ID" value="ABJ15677.1"/>
    <property type="molecule type" value="Genomic_DNA"/>
</dbReference>
<sequence length="195" mass="18297">MGLLDSILGSALGGSEGQGGARDPKVALLIGLVTMLMSRQGGAAQGGGDGGGLLGSLGSILGGAGGGAASGGLGGVLGDLLGGAAGGAGQAAPGVEAGSLGGLGGLFQMLQNAGLGDALNSWIGAGPNQSVSAADISRVFGDGQLQQLADSAGVSQGEAAEHLSSLLPELVNKLTPDGQAPQGDLDIGSLLARFS</sequence>
<dbReference type="Gene3D" id="1.10.10.690">
    <property type="entry name" value="YidB-like"/>
    <property type="match status" value="1"/>
</dbReference>
<name>A0A0H2ZLX7_PSEAB</name>
<organism evidence="1 2">
    <name type="scientific">Pseudomonas aeruginosa (strain UCBPP-PA14)</name>
    <dbReference type="NCBI Taxonomy" id="208963"/>
    <lineage>
        <taxon>Bacteria</taxon>
        <taxon>Pseudomonadati</taxon>
        <taxon>Pseudomonadota</taxon>
        <taxon>Gammaproteobacteria</taxon>
        <taxon>Pseudomonadales</taxon>
        <taxon>Pseudomonadaceae</taxon>
        <taxon>Pseudomonas</taxon>
    </lineage>
</organism>
<protein>
    <recommendedName>
        <fullName evidence="3">DUF937 domain-containing protein</fullName>
    </recommendedName>
</protein>
<accession>A0A0H2ZLX7</accession>
<dbReference type="BioCyc" id="PAER208963:G1G74-1226-MONOMER"/>
<dbReference type="KEGG" id="pau:PA14_14975"/>
<evidence type="ECO:0000313" key="2">
    <source>
        <dbReference type="Proteomes" id="UP000000653"/>
    </source>
</evidence>
<evidence type="ECO:0008006" key="3">
    <source>
        <dbReference type="Google" id="ProtNLM"/>
    </source>
</evidence>
<reference evidence="1 2" key="1">
    <citation type="journal article" date="2006" name="Genome Biol.">
        <title>Genomic analysis reveals that Pseudomonas aeruginosa virulence is combinatorial.</title>
        <authorList>
            <person name="Lee D.G."/>
            <person name="Urbach J.M."/>
            <person name="Wu G."/>
            <person name="Liberati N.T."/>
            <person name="Feinbaum R.L."/>
            <person name="Miyata S."/>
            <person name="Diggins L.T."/>
            <person name="He J."/>
            <person name="Saucier M."/>
            <person name="Deziel E."/>
            <person name="Friedman L."/>
            <person name="Li L."/>
            <person name="Grills G."/>
            <person name="Montgomery K."/>
            <person name="Kucherlapati R."/>
            <person name="Rahme L.G."/>
            <person name="Ausubel F.M."/>
        </authorList>
    </citation>
    <scope>NUCLEOTIDE SEQUENCE [LARGE SCALE GENOMIC DNA]</scope>
    <source>
        <strain evidence="1 2">UCBPP-PA14</strain>
    </source>
</reference>
<evidence type="ECO:0000313" key="1">
    <source>
        <dbReference type="EMBL" id="ABJ15677.1"/>
    </source>
</evidence>
<dbReference type="Proteomes" id="UP000000653">
    <property type="component" value="Chromosome"/>
</dbReference>